<proteinExistence type="predicted"/>
<sequence length="392" mass="43751">MNVSRIIRYSILIAILFSLSNCKQSKTDVLYDRKYIDQIKAARTDAGFYLSANLVPGGNFAVAKNGKIIYSEGMGLASEDLNVPATRNTKFRIGQVSEVFTALIYQKMVEEGTLQPDSVVQYYYPGFPEKKFPLPIHHLVSQTSGIREPNENEKDWRGLNISSEQGLDSFKADSLLFTPGMYMLPSMFNYNLLGVVMEKATNKKFHSILEEYVTDTLNLKFTEPDNPLATIKGRSDFFDHNFIAQVVKATTRDMRYKAPSEGLLSNAEDLVKLGNAILYSDYFTTGFKEKLFEPVLISGSTPSRMANGWILMTDNSGRKIYGRSGTVTGGGAALLIYPDENLVVACAVNVGSLSDDYPVFAMAQHFFSENEKQSKENTPAENKEEEAQPDKK</sequence>
<gene>
    <name evidence="3" type="ORF">SAMN05444274_108102</name>
</gene>
<dbReference type="PANTHER" id="PTHR46520">
    <property type="entry name" value="SERINE BETA-LACTAMASE-LIKE PROTEIN LACTB, MITOCHONDRIAL"/>
    <property type="match status" value="1"/>
</dbReference>
<keyword evidence="4" id="KW-1185">Reference proteome</keyword>
<dbReference type="InterPro" id="IPR012338">
    <property type="entry name" value="Beta-lactam/transpept-like"/>
</dbReference>
<feature type="region of interest" description="Disordered" evidence="1">
    <location>
        <begin position="370"/>
        <end position="392"/>
    </location>
</feature>
<dbReference type="Pfam" id="PF00144">
    <property type="entry name" value="Beta-lactamase"/>
    <property type="match status" value="1"/>
</dbReference>
<dbReference type="EMBL" id="FQUM01000008">
    <property type="protein sequence ID" value="SHF74726.1"/>
    <property type="molecule type" value="Genomic_DNA"/>
</dbReference>
<evidence type="ECO:0000256" key="1">
    <source>
        <dbReference type="SAM" id="MobiDB-lite"/>
    </source>
</evidence>
<dbReference type="Gene3D" id="3.40.710.10">
    <property type="entry name" value="DD-peptidase/beta-lactamase superfamily"/>
    <property type="match status" value="1"/>
</dbReference>
<organism evidence="3 4">
    <name type="scientific">Mariniphaga anaerophila</name>
    <dbReference type="NCBI Taxonomy" id="1484053"/>
    <lineage>
        <taxon>Bacteria</taxon>
        <taxon>Pseudomonadati</taxon>
        <taxon>Bacteroidota</taxon>
        <taxon>Bacteroidia</taxon>
        <taxon>Marinilabiliales</taxon>
        <taxon>Prolixibacteraceae</taxon>
        <taxon>Mariniphaga</taxon>
    </lineage>
</organism>
<dbReference type="GO" id="GO:0019216">
    <property type="term" value="P:regulation of lipid metabolic process"/>
    <property type="evidence" value="ECO:0007669"/>
    <property type="project" value="TreeGrafter"/>
</dbReference>
<feature type="compositionally biased region" description="Basic and acidic residues" evidence="1">
    <location>
        <begin position="381"/>
        <end position="392"/>
    </location>
</feature>
<dbReference type="OrthoDB" id="9793489at2"/>
<dbReference type="STRING" id="1484053.SAMN05444274_108102"/>
<dbReference type="InterPro" id="IPR001466">
    <property type="entry name" value="Beta-lactam-related"/>
</dbReference>
<dbReference type="SUPFAM" id="SSF56601">
    <property type="entry name" value="beta-lactamase/transpeptidase-like"/>
    <property type="match status" value="1"/>
</dbReference>
<evidence type="ECO:0000313" key="3">
    <source>
        <dbReference type="EMBL" id="SHF74726.1"/>
    </source>
</evidence>
<dbReference type="InterPro" id="IPR052794">
    <property type="entry name" value="Mito_Ser_Protease_LACTB"/>
</dbReference>
<name>A0A1M5E6B3_9BACT</name>
<reference evidence="3 4" key="1">
    <citation type="submission" date="2016-11" db="EMBL/GenBank/DDBJ databases">
        <authorList>
            <person name="Jaros S."/>
            <person name="Januszkiewicz K."/>
            <person name="Wedrychowicz H."/>
        </authorList>
    </citation>
    <scope>NUCLEOTIDE SEQUENCE [LARGE SCALE GENOMIC DNA]</scope>
    <source>
        <strain evidence="3 4">DSM 26910</strain>
    </source>
</reference>
<dbReference type="GO" id="GO:0008233">
    <property type="term" value="F:peptidase activity"/>
    <property type="evidence" value="ECO:0007669"/>
    <property type="project" value="TreeGrafter"/>
</dbReference>
<dbReference type="Proteomes" id="UP000184164">
    <property type="component" value="Unassembled WGS sequence"/>
</dbReference>
<evidence type="ECO:0000259" key="2">
    <source>
        <dbReference type="Pfam" id="PF00144"/>
    </source>
</evidence>
<dbReference type="AlphaFoldDB" id="A0A1M5E6B3"/>
<evidence type="ECO:0000313" key="4">
    <source>
        <dbReference type="Proteomes" id="UP000184164"/>
    </source>
</evidence>
<protein>
    <submittedName>
        <fullName evidence="3">CubicO group peptidase, beta-lactamase class C family</fullName>
    </submittedName>
</protein>
<dbReference type="PANTHER" id="PTHR46520:SF1">
    <property type="entry name" value="SERINE BETA-LACTAMASE-LIKE PROTEIN LACTB, MITOCHONDRIAL"/>
    <property type="match status" value="1"/>
</dbReference>
<dbReference type="GO" id="GO:0006508">
    <property type="term" value="P:proteolysis"/>
    <property type="evidence" value="ECO:0007669"/>
    <property type="project" value="TreeGrafter"/>
</dbReference>
<feature type="domain" description="Beta-lactamase-related" evidence="2">
    <location>
        <begin position="55"/>
        <end position="351"/>
    </location>
</feature>
<accession>A0A1M5E6B3</accession>